<proteinExistence type="inferred from homology"/>
<evidence type="ECO:0000256" key="3">
    <source>
        <dbReference type="ARBA" id="ARBA00022525"/>
    </source>
</evidence>
<dbReference type="GO" id="GO:0005102">
    <property type="term" value="F:signaling receptor binding"/>
    <property type="evidence" value="ECO:0007669"/>
    <property type="project" value="TreeGrafter"/>
</dbReference>
<evidence type="ECO:0000256" key="5">
    <source>
        <dbReference type="SAM" id="SignalP"/>
    </source>
</evidence>
<dbReference type="InterPro" id="IPR032744">
    <property type="entry name" value="IGFL"/>
</dbReference>
<evidence type="ECO:0000313" key="7">
    <source>
        <dbReference type="Proteomes" id="UP000472241"/>
    </source>
</evidence>
<accession>A0A667J0N5</accession>
<dbReference type="Ensembl" id="ENSLCNT00005035875.1">
    <property type="protein sequence ID" value="ENSLCNP00005032133.1"/>
    <property type="gene ID" value="ENSLCNG00005020935.1"/>
</dbReference>
<reference evidence="6" key="2">
    <citation type="submission" date="2025-09" db="UniProtKB">
        <authorList>
            <consortium name="Ensembl"/>
        </authorList>
    </citation>
    <scope>IDENTIFICATION</scope>
</reference>
<evidence type="ECO:0000256" key="2">
    <source>
        <dbReference type="ARBA" id="ARBA00009529"/>
    </source>
</evidence>
<comment type="similarity">
    <text evidence="2">Belongs to the IGFL family.</text>
</comment>
<evidence type="ECO:0000256" key="4">
    <source>
        <dbReference type="ARBA" id="ARBA00022729"/>
    </source>
</evidence>
<evidence type="ECO:0008006" key="8">
    <source>
        <dbReference type="Google" id="ProtNLM"/>
    </source>
</evidence>
<keyword evidence="3" id="KW-0964">Secreted</keyword>
<dbReference type="PANTHER" id="PTHR34827:SF5">
    <property type="entry name" value="INSULIN GROWTH FACTOR-LIKE FAMILY MEMBER 3"/>
    <property type="match status" value="1"/>
</dbReference>
<sequence>FPVGVPVCITIFFLQGSKAVAGLWLCQPAPRCGDQVYDPLQHCCSDDTILPLNRTRQCGPNCTFWPCLELCCPESFGPKRFVVKLKVLGTQSQCPSSPISRICPSMLPISLTDVLRKTRRI</sequence>
<comment type="subcellular location">
    <subcellularLocation>
        <location evidence="1">Secreted</location>
    </subcellularLocation>
</comment>
<reference evidence="6" key="1">
    <citation type="submission" date="2025-08" db="UniProtKB">
        <authorList>
            <consortium name="Ensembl"/>
        </authorList>
    </citation>
    <scope>IDENTIFICATION</scope>
</reference>
<keyword evidence="7" id="KW-1185">Reference proteome</keyword>
<evidence type="ECO:0000313" key="6">
    <source>
        <dbReference type="Ensembl" id="ENSLCNP00005032133.1"/>
    </source>
</evidence>
<dbReference type="Pfam" id="PF14653">
    <property type="entry name" value="IGFL"/>
    <property type="match status" value="1"/>
</dbReference>
<dbReference type="GO" id="GO:0005615">
    <property type="term" value="C:extracellular space"/>
    <property type="evidence" value="ECO:0007669"/>
    <property type="project" value="TreeGrafter"/>
</dbReference>
<dbReference type="Proteomes" id="UP000472241">
    <property type="component" value="Unplaced"/>
</dbReference>
<feature type="chain" id="PRO_5025621719" description="IGF like family member 3" evidence="5">
    <location>
        <begin position="20"/>
        <end position="121"/>
    </location>
</feature>
<keyword evidence="4 5" id="KW-0732">Signal</keyword>
<organism evidence="6 7">
    <name type="scientific">Lynx canadensis</name>
    <name type="common">Canada lynx</name>
    <name type="synonym">Felis canadensis</name>
    <dbReference type="NCBI Taxonomy" id="61383"/>
    <lineage>
        <taxon>Eukaryota</taxon>
        <taxon>Metazoa</taxon>
        <taxon>Chordata</taxon>
        <taxon>Craniata</taxon>
        <taxon>Vertebrata</taxon>
        <taxon>Euteleostomi</taxon>
        <taxon>Mammalia</taxon>
        <taxon>Eutheria</taxon>
        <taxon>Laurasiatheria</taxon>
        <taxon>Carnivora</taxon>
        <taxon>Feliformia</taxon>
        <taxon>Felidae</taxon>
        <taxon>Felinae</taxon>
        <taxon>Lynx</taxon>
    </lineage>
</organism>
<feature type="signal peptide" evidence="5">
    <location>
        <begin position="1"/>
        <end position="19"/>
    </location>
</feature>
<evidence type="ECO:0000256" key="1">
    <source>
        <dbReference type="ARBA" id="ARBA00004613"/>
    </source>
</evidence>
<protein>
    <recommendedName>
        <fullName evidence="8">IGF like family member 3</fullName>
    </recommendedName>
</protein>
<name>A0A667J0N5_LYNCA</name>
<dbReference type="PANTHER" id="PTHR34827">
    <property type="entry name" value="INSULIN GROWTH FACTOR-LIKE FAMILY MEMBER 3-RELATED"/>
    <property type="match status" value="1"/>
</dbReference>
<dbReference type="AlphaFoldDB" id="A0A667J0N5"/>